<proteinExistence type="predicted"/>
<dbReference type="InterPro" id="IPR015330">
    <property type="entry name" value="DNA_primase/pol_bifunc_N"/>
</dbReference>
<evidence type="ECO:0000313" key="2">
    <source>
        <dbReference type="EMBL" id="NYT46374.1"/>
    </source>
</evidence>
<feature type="domain" description="DNA primase/polymerase bifunctional N-terminal" evidence="1">
    <location>
        <begin position="10"/>
        <end position="165"/>
    </location>
</feature>
<gene>
    <name evidence="2" type="ORF">H0A75_00250</name>
</gene>
<sequence length="274" mass="30355">MQNDKAIDNIPHYTVNSHKLMPLRGKVPIIAGWTTMSTLSDAELTGYVKSGMNLGWVLGDRDLIVDVDPRNGGNESFLLLEKELNAKIDKTVKTIGGFHCYLKYGGGLKLRKMLKEYPGIDFLTKGNQCVIPGSGIVVDGKVVTYDWHHDNVFGCFIQSDAPKALVGLLTDTSKLSGGSEDTNLPDLGDLTNLVGTDDGNWTDESIKVHLKKLDPSMKNDEWVEVGMALHRYHPIDGLALWDRWSLDGDNYKAGECALRWKSFDASGVECRWVL</sequence>
<dbReference type="SUPFAM" id="SSF56747">
    <property type="entry name" value="Prim-pol domain"/>
    <property type="match status" value="1"/>
</dbReference>
<protein>
    <submittedName>
        <fullName evidence="2">PriCT-2 domain-containing protein</fullName>
    </submittedName>
</protein>
<evidence type="ECO:0000313" key="3">
    <source>
        <dbReference type="Proteomes" id="UP000537890"/>
    </source>
</evidence>
<name>A0A7Z0SD02_9GAMM</name>
<evidence type="ECO:0000259" key="1">
    <source>
        <dbReference type="SMART" id="SM00943"/>
    </source>
</evidence>
<accession>A0A7Z0SD02</accession>
<dbReference type="SMART" id="SM00943">
    <property type="entry name" value="Prim-Pol"/>
    <property type="match status" value="1"/>
</dbReference>
<dbReference type="GO" id="GO:0016817">
    <property type="term" value="F:hydrolase activity, acting on acid anhydrides"/>
    <property type="evidence" value="ECO:0007669"/>
    <property type="project" value="InterPro"/>
</dbReference>
<organism evidence="2 3">
    <name type="scientific">Candidatus Methanofishera endochildressiae</name>
    <dbReference type="NCBI Taxonomy" id="2738884"/>
    <lineage>
        <taxon>Bacteria</taxon>
        <taxon>Pseudomonadati</taxon>
        <taxon>Pseudomonadota</taxon>
        <taxon>Gammaproteobacteria</taxon>
        <taxon>Candidatus Methanofishera</taxon>
    </lineage>
</organism>
<dbReference type="Pfam" id="PF08707">
    <property type="entry name" value="PriCT_2"/>
    <property type="match status" value="1"/>
</dbReference>
<dbReference type="AlphaFoldDB" id="A0A7Z0SD02"/>
<dbReference type="Pfam" id="PF09250">
    <property type="entry name" value="Prim-Pol"/>
    <property type="match status" value="1"/>
</dbReference>
<reference evidence="2 3" key="1">
    <citation type="submission" date="2020-05" db="EMBL/GenBank/DDBJ databases">
        <title>Horizontal transmission and recombination maintain forever young bacterial symbiont genomes.</title>
        <authorList>
            <person name="Russell S.L."/>
            <person name="Pepper-Tunick E."/>
            <person name="Svedberg J."/>
            <person name="Byrne A."/>
            <person name="Ruelas Castillo J."/>
            <person name="Vollmers C."/>
            <person name="Beinart R.A."/>
            <person name="Corbett-Detig R."/>
        </authorList>
    </citation>
    <scope>NUCLEOTIDE SEQUENCE [LARGE SCALE GENOMIC DNA]</scope>
    <source>
        <strain evidence="2">4727-3</strain>
    </source>
</reference>
<comment type="caution">
    <text evidence="2">The sequence shown here is derived from an EMBL/GenBank/DDBJ whole genome shotgun (WGS) entry which is preliminary data.</text>
</comment>
<dbReference type="InterPro" id="IPR014819">
    <property type="entry name" value="PriCT_2"/>
</dbReference>
<dbReference type="EMBL" id="JACCHS010000001">
    <property type="protein sequence ID" value="NYT46374.1"/>
    <property type="molecule type" value="Genomic_DNA"/>
</dbReference>
<dbReference type="Proteomes" id="UP000537890">
    <property type="component" value="Unassembled WGS sequence"/>
</dbReference>